<dbReference type="SUPFAM" id="SSF53790">
    <property type="entry name" value="Tetrapyrrole methylase"/>
    <property type="match status" value="1"/>
</dbReference>
<accession>A0A6I6C7B1</accession>
<dbReference type="PANTHER" id="PTHR46111">
    <property type="entry name" value="RIBOSOMAL RNA SMALL SUBUNIT METHYLTRANSFERASE I"/>
    <property type="match status" value="1"/>
</dbReference>
<reference evidence="7 8" key="1">
    <citation type="submission" date="2019-11" db="EMBL/GenBank/DDBJ databases">
        <title>Complete genome sequence of Spiroplasma tabanidicola TAUS-1 (DSM 22603).</title>
        <authorList>
            <person name="Huang C.-T."/>
            <person name="Lin Y.-C."/>
            <person name="Kuo C.-H."/>
        </authorList>
    </citation>
    <scope>NUCLEOTIDE SEQUENCE [LARGE SCALE GENOMIC DNA]</scope>
    <source>
        <strain evidence="7 8">TAUS-1</strain>
    </source>
</reference>
<keyword evidence="3 7" id="KW-0489">Methyltransferase</keyword>
<dbReference type="Pfam" id="PF00590">
    <property type="entry name" value="TP_methylase"/>
    <property type="match status" value="1"/>
</dbReference>
<dbReference type="NCBIfam" id="TIGR00096">
    <property type="entry name" value="16S rRNA (cytidine(1402)-2'-O)-methyltransferase"/>
    <property type="match status" value="1"/>
</dbReference>
<dbReference type="PROSITE" id="PS01296">
    <property type="entry name" value="RSMI"/>
    <property type="match status" value="1"/>
</dbReference>
<dbReference type="InterPro" id="IPR018063">
    <property type="entry name" value="SAM_MeTrfase_RsmI_CS"/>
</dbReference>
<keyword evidence="1" id="KW-0963">Cytoplasm</keyword>
<dbReference type="InterPro" id="IPR008189">
    <property type="entry name" value="rRNA_ssu_MeTfrase_I"/>
</dbReference>
<dbReference type="InterPro" id="IPR000878">
    <property type="entry name" value="4pyrrol_Mease"/>
</dbReference>
<dbReference type="Proteomes" id="UP000424468">
    <property type="component" value="Chromosome"/>
</dbReference>
<dbReference type="Gene3D" id="3.30.950.10">
    <property type="entry name" value="Methyltransferase, Cobalt-precorrin-4 Transmethylase, Domain 2"/>
    <property type="match status" value="1"/>
</dbReference>
<dbReference type="PANTHER" id="PTHR46111:SF1">
    <property type="entry name" value="RIBOSOMAL RNA SMALL SUBUNIT METHYLTRANSFERASE I"/>
    <property type="match status" value="1"/>
</dbReference>
<dbReference type="GO" id="GO:0008168">
    <property type="term" value="F:methyltransferase activity"/>
    <property type="evidence" value="ECO:0007669"/>
    <property type="project" value="UniProtKB-KW"/>
</dbReference>
<keyword evidence="8" id="KW-1185">Reference proteome</keyword>
<gene>
    <name evidence="7" type="primary">rsmI</name>
    <name evidence="7" type="ORF">STABA_v1c03230</name>
</gene>
<dbReference type="RefSeq" id="WP_170264678.1">
    <property type="nucleotide sequence ID" value="NZ_CP046276.1"/>
</dbReference>
<sequence>MVVQKTFKDKKPIIYLVGTPIGNINDFSFRAINILKEVNKIYCEDTRTSKTLLDNYKIKNNLIALHKFNENFKTDNIKNDIENNLNIAIISDAGVPGISDPGLKILNNLSQEILNFSISAVNCGPAYIHALVISGFDFVKNCFLGFLSKKPDQISEQVLNIVKSDKDIVISFYESVHRIVNTMNVFFNILNHNVEVTICRELTKVNEEIIRGSLKEVWNYVNSDDFVKKGEFVVVLNKGAVKKEKKIILDDLIEEVDILIDNGLAKKDAIKEVAKKFGINKNSLYNEFHKK</sequence>
<evidence type="ECO:0000256" key="3">
    <source>
        <dbReference type="ARBA" id="ARBA00022603"/>
    </source>
</evidence>
<dbReference type="AlphaFoldDB" id="A0A6I6C7B1"/>
<evidence type="ECO:0000256" key="5">
    <source>
        <dbReference type="ARBA" id="ARBA00022691"/>
    </source>
</evidence>
<organism evidence="7 8">
    <name type="scientific">Spiroplasma tabanidicola</name>
    <dbReference type="NCBI Taxonomy" id="324079"/>
    <lineage>
        <taxon>Bacteria</taxon>
        <taxon>Bacillati</taxon>
        <taxon>Mycoplasmatota</taxon>
        <taxon>Mollicutes</taxon>
        <taxon>Entomoplasmatales</taxon>
        <taxon>Spiroplasmataceae</taxon>
        <taxon>Spiroplasma</taxon>
    </lineage>
</organism>
<name>A0A6I6C7B1_9MOLU</name>
<dbReference type="EMBL" id="CP046276">
    <property type="protein sequence ID" value="QGS51686.1"/>
    <property type="molecule type" value="Genomic_DNA"/>
</dbReference>
<dbReference type="KEGG" id="stab:STABA_v1c03230"/>
<dbReference type="CDD" id="cd11648">
    <property type="entry name" value="RsmI"/>
    <property type="match status" value="1"/>
</dbReference>
<evidence type="ECO:0000256" key="1">
    <source>
        <dbReference type="ARBA" id="ARBA00022490"/>
    </source>
</evidence>
<dbReference type="GO" id="GO:0032259">
    <property type="term" value="P:methylation"/>
    <property type="evidence" value="ECO:0007669"/>
    <property type="project" value="UniProtKB-KW"/>
</dbReference>
<protein>
    <submittedName>
        <fullName evidence="7">16S rRNA (Cytidine1402-2'-O)-methyltransferase</fullName>
    </submittedName>
</protein>
<evidence type="ECO:0000313" key="7">
    <source>
        <dbReference type="EMBL" id="QGS51686.1"/>
    </source>
</evidence>
<keyword evidence="5" id="KW-0949">S-adenosyl-L-methionine</keyword>
<evidence type="ECO:0000313" key="8">
    <source>
        <dbReference type="Proteomes" id="UP000424468"/>
    </source>
</evidence>
<feature type="domain" description="Tetrapyrrole methylase" evidence="6">
    <location>
        <begin position="14"/>
        <end position="217"/>
    </location>
</feature>
<evidence type="ECO:0000256" key="2">
    <source>
        <dbReference type="ARBA" id="ARBA00022552"/>
    </source>
</evidence>
<dbReference type="PIRSF" id="PIRSF005917">
    <property type="entry name" value="MTase_YraL"/>
    <property type="match status" value="1"/>
</dbReference>
<dbReference type="InterPro" id="IPR014776">
    <property type="entry name" value="4pyrrole_Mease_sub2"/>
</dbReference>
<evidence type="ECO:0000259" key="6">
    <source>
        <dbReference type="Pfam" id="PF00590"/>
    </source>
</evidence>
<proteinExistence type="predicted"/>
<evidence type="ECO:0000256" key="4">
    <source>
        <dbReference type="ARBA" id="ARBA00022679"/>
    </source>
</evidence>
<keyword evidence="4 7" id="KW-0808">Transferase</keyword>
<dbReference type="InterPro" id="IPR014777">
    <property type="entry name" value="4pyrrole_Mease_sub1"/>
</dbReference>
<keyword evidence="2" id="KW-0698">rRNA processing</keyword>
<dbReference type="Gene3D" id="3.40.1010.10">
    <property type="entry name" value="Cobalt-precorrin-4 Transmethylase, Domain 1"/>
    <property type="match status" value="1"/>
</dbReference>
<dbReference type="InterPro" id="IPR035996">
    <property type="entry name" value="4pyrrol_Methylase_sf"/>
</dbReference>
<dbReference type="GO" id="GO:0006364">
    <property type="term" value="P:rRNA processing"/>
    <property type="evidence" value="ECO:0007669"/>
    <property type="project" value="UniProtKB-KW"/>
</dbReference>